<reference evidence="5 6" key="1">
    <citation type="journal article" date="2016" name="Nat. Commun.">
        <title>Thousands of microbial genomes shed light on interconnected biogeochemical processes in an aquifer system.</title>
        <authorList>
            <person name="Anantharaman K."/>
            <person name="Brown C.T."/>
            <person name="Hug L.A."/>
            <person name="Sharon I."/>
            <person name="Castelle C.J."/>
            <person name="Probst A.J."/>
            <person name="Thomas B.C."/>
            <person name="Singh A."/>
            <person name="Wilkins M.J."/>
            <person name="Karaoz U."/>
            <person name="Brodie E.L."/>
            <person name="Williams K.H."/>
            <person name="Hubbard S.S."/>
            <person name="Banfield J.F."/>
        </authorList>
    </citation>
    <scope>NUCLEOTIDE SEQUENCE [LARGE SCALE GENOMIC DNA]</scope>
</reference>
<dbReference type="Gene3D" id="1.10.10.10">
    <property type="entry name" value="Winged helix-like DNA-binding domain superfamily/Winged helix DNA-binding domain"/>
    <property type="match status" value="1"/>
</dbReference>
<dbReference type="Pfam" id="PF13463">
    <property type="entry name" value="HTH_27"/>
    <property type="match status" value="1"/>
</dbReference>
<dbReference type="PROSITE" id="PS50987">
    <property type="entry name" value="HTH_ARSR_2"/>
    <property type="match status" value="1"/>
</dbReference>
<proteinExistence type="predicted"/>
<dbReference type="SUPFAM" id="SSF46785">
    <property type="entry name" value="Winged helix' DNA-binding domain"/>
    <property type="match status" value="1"/>
</dbReference>
<dbReference type="PANTHER" id="PTHR43132:SF2">
    <property type="entry name" value="ARSENICAL RESISTANCE OPERON REPRESSOR ARSR-RELATED"/>
    <property type="match status" value="1"/>
</dbReference>
<dbReference type="InterPro" id="IPR011991">
    <property type="entry name" value="ArsR-like_HTH"/>
</dbReference>
<comment type="caution">
    <text evidence="5">The sequence shown here is derived from an EMBL/GenBank/DDBJ whole genome shotgun (WGS) entry which is preliminary data.</text>
</comment>
<name>A0A1F6CX73_9BACT</name>
<dbReference type="SMART" id="SM00418">
    <property type="entry name" value="HTH_ARSR"/>
    <property type="match status" value="1"/>
</dbReference>
<keyword evidence="1" id="KW-0805">Transcription regulation</keyword>
<dbReference type="InterPro" id="IPR036390">
    <property type="entry name" value="WH_DNA-bd_sf"/>
</dbReference>
<dbReference type="InterPro" id="IPR051011">
    <property type="entry name" value="Metal_resp_trans_reg"/>
</dbReference>
<organism evidence="5 6">
    <name type="scientific">Candidatus Kaiserbacteria bacterium RIFCSPHIGHO2_01_FULL_53_29</name>
    <dbReference type="NCBI Taxonomy" id="1798480"/>
    <lineage>
        <taxon>Bacteria</taxon>
        <taxon>Candidatus Kaiseribacteriota</taxon>
    </lineage>
</organism>
<evidence type="ECO:0000256" key="3">
    <source>
        <dbReference type="ARBA" id="ARBA00023163"/>
    </source>
</evidence>
<dbReference type="AlphaFoldDB" id="A0A1F6CX73"/>
<feature type="domain" description="HTH arsR-type" evidence="4">
    <location>
        <begin position="1"/>
        <end position="88"/>
    </location>
</feature>
<accession>A0A1F6CX73</accession>
<keyword evidence="3" id="KW-0804">Transcription</keyword>
<dbReference type="Proteomes" id="UP000176863">
    <property type="component" value="Unassembled WGS sequence"/>
</dbReference>
<dbReference type="PANTHER" id="PTHR43132">
    <property type="entry name" value="ARSENICAL RESISTANCE OPERON REPRESSOR ARSR-RELATED"/>
    <property type="match status" value="1"/>
</dbReference>
<sequence>MNFRQLERIVRGFSNHRRIQIMNLLQKRPEMSVEEISSTLNINGKTGSEHIRRLAIAGHVVKRNEGNSVRHKLTKRGQSILKFLRTLE</sequence>
<gene>
    <name evidence="5" type="ORF">A2851_02570</name>
</gene>
<evidence type="ECO:0000256" key="2">
    <source>
        <dbReference type="ARBA" id="ARBA00023125"/>
    </source>
</evidence>
<keyword evidence="2" id="KW-0238">DNA-binding</keyword>
<evidence type="ECO:0000313" key="6">
    <source>
        <dbReference type="Proteomes" id="UP000176863"/>
    </source>
</evidence>
<dbReference type="GO" id="GO:0003677">
    <property type="term" value="F:DNA binding"/>
    <property type="evidence" value="ECO:0007669"/>
    <property type="project" value="UniProtKB-KW"/>
</dbReference>
<dbReference type="STRING" id="1798480.A2851_02570"/>
<dbReference type="CDD" id="cd00090">
    <property type="entry name" value="HTH_ARSR"/>
    <property type="match status" value="1"/>
</dbReference>
<evidence type="ECO:0000313" key="5">
    <source>
        <dbReference type="EMBL" id="OGG53745.1"/>
    </source>
</evidence>
<evidence type="ECO:0000259" key="4">
    <source>
        <dbReference type="PROSITE" id="PS50987"/>
    </source>
</evidence>
<dbReference type="GO" id="GO:0003700">
    <property type="term" value="F:DNA-binding transcription factor activity"/>
    <property type="evidence" value="ECO:0007669"/>
    <property type="project" value="InterPro"/>
</dbReference>
<protein>
    <recommendedName>
        <fullName evidence="4">HTH arsR-type domain-containing protein</fullName>
    </recommendedName>
</protein>
<dbReference type="InterPro" id="IPR001845">
    <property type="entry name" value="HTH_ArsR_DNA-bd_dom"/>
</dbReference>
<dbReference type="EMBL" id="MFKT01000009">
    <property type="protein sequence ID" value="OGG53745.1"/>
    <property type="molecule type" value="Genomic_DNA"/>
</dbReference>
<dbReference type="InterPro" id="IPR036388">
    <property type="entry name" value="WH-like_DNA-bd_sf"/>
</dbReference>
<evidence type="ECO:0000256" key="1">
    <source>
        <dbReference type="ARBA" id="ARBA00023015"/>
    </source>
</evidence>
<dbReference type="InterPro" id="IPR000835">
    <property type="entry name" value="HTH_MarR-typ"/>
</dbReference>